<evidence type="ECO:0000313" key="2">
    <source>
        <dbReference type="EMBL" id="MDN7130655.1"/>
    </source>
</evidence>
<evidence type="ECO:0008006" key="5">
    <source>
        <dbReference type="Google" id="ProtNLM"/>
    </source>
</evidence>
<evidence type="ECO:0000313" key="3">
    <source>
        <dbReference type="Proteomes" id="UP001169491"/>
    </source>
</evidence>
<keyword evidence="3" id="KW-1185">Reference proteome</keyword>
<comment type="caution">
    <text evidence="1">The sequence shown here is derived from an EMBL/GenBank/DDBJ whole genome shotgun (WGS) entry which is preliminary data.</text>
</comment>
<reference evidence="3 4" key="1">
    <citation type="submission" date="2021-03" db="EMBL/GenBank/DDBJ databases">
        <title>Pseudidiomarina terrestris, a new bacterium isolated from saline soil.</title>
        <authorList>
            <person name="Galisteo C."/>
            <person name="De La Haba R."/>
            <person name="Sanchez-Porro C."/>
            <person name="Ventosa A."/>
        </authorList>
    </citation>
    <scope>NUCLEOTIDE SEQUENCE [LARGE SCALE GENOMIC DNA]</scope>
    <source>
        <strain evidence="1 4">1APP75-32.1</strain>
        <strain evidence="3">1APR75-15</strain>
        <strain evidence="2">1ASR75-15</strain>
    </source>
</reference>
<sequence>MRAKTGMPLMDLPLDWQGELLVEQSSHQTWRIISPDTPQLHLIGCQVTELTNLGFWCEHRGAMWLLQQHQGQYWLTRLVRAKTQPSPSDWRGLPLQELASEGQQITIHLSKQHPQQLFQFAQFRYQSRKPRLLELSHGRFYLSLQLPTEDLFLYQQGSQTLVVSAGTVGAGKF</sequence>
<proteinExistence type="predicted"/>
<evidence type="ECO:0000313" key="4">
    <source>
        <dbReference type="Proteomes" id="UP001169492"/>
    </source>
</evidence>
<dbReference type="AlphaFoldDB" id="A0AAW7R3I0"/>
<dbReference type="EMBL" id="JAGGJB010000008">
    <property type="protein sequence ID" value="MDN7125703.1"/>
    <property type="molecule type" value="Genomic_DNA"/>
</dbReference>
<evidence type="ECO:0000313" key="1">
    <source>
        <dbReference type="EMBL" id="MDN7125703.1"/>
    </source>
</evidence>
<dbReference type="Proteomes" id="UP001169491">
    <property type="component" value="Unassembled WGS sequence"/>
</dbReference>
<organism evidence="1 4">
    <name type="scientific">Pseudidiomarina terrestris</name>
    <dbReference type="NCBI Taxonomy" id="2820060"/>
    <lineage>
        <taxon>Bacteria</taxon>
        <taxon>Pseudomonadati</taxon>
        <taxon>Pseudomonadota</taxon>
        <taxon>Gammaproteobacteria</taxon>
        <taxon>Alteromonadales</taxon>
        <taxon>Idiomarinaceae</taxon>
        <taxon>Pseudidiomarina</taxon>
    </lineage>
</organism>
<name>A0AAW7R3I0_9GAMM</name>
<dbReference type="EMBL" id="JAGGJC010000007">
    <property type="protein sequence ID" value="MDN7130655.1"/>
    <property type="molecule type" value="Genomic_DNA"/>
</dbReference>
<accession>A0AAW7R3I0</accession>
<gene>
    <name evidence="1" type="ORF">J6I90_12500</name>
    <name evidence="2" type="ORF">J6I92_12320</name>
</gene>
<protein>
    <recommendedName>
        <fullName evidence="5">DUF4178 domain-containing protein</fullName>
    </recommendedName>
</protein>
<dbReference type="Proteomes" id="UP001169492">
    <property type="component" value="Unassembled WGS sequence"/>
</dbReference>
<dbReference type="RefSeq" id="WP_301722188.1">
    <property type="nucleotide sequence ID" value="NZ_JAGGJB010000008.1"/>
</dbReference>